<dbReference type="FunFam" id="3.40.50.150:FF:000101">
    <property type="entry name" value="Thiopurine S-methyltransferase"/>
    <property type="match status" value="1"/>
</dbReference>
<keyword evidence="7 9" id="KW-0808">Transferase</keyword>
<keyword evidence="6 9" id="KW-0489">Methyltransferase</keyword>
<dbReference type="Pfam" id="PF05724">
    <property type="entry name" value="TPMT"/>
    <property type="match status" value="1"/>
</dbReference>
<dbReference type="PROSITE" id="PS51585">
    <property type="entry name" value="SAM_MT_TPMT"/>
    <property type="match status" value="1"/>
</dbReference>
<keyword evidence="8 9" id="KW-0949">S-adenosyl-L-methionine</keyword>
<proteinExistence type="inferred from homology"/>
<dbReference type="PANTHER" id="PTHR10259:SF11">
    <property type="entry name" value="THIOPURINE S-METHYLTRANSFERASE"/>
    <property type="match status" value="1"/>
</dbReference>
<dbReference type="RefSeq" id="WP_044832528.1">
    <property type="nucleotide sequence ID" value="NZ_CP059735.1"/>
</dbReference>
<evidence type="ECO:0000313" key="11">
    <source>
        <dbReference type="Proteomes" id="UP000032568"/>
    </source>
</evidence>
<dbReference type="InterPro" id="IPR029063">
    <property type="entry name" value="SAM-dependent_MTases_sf"/>
</dbReference>
<evidence type="ECO:0000256" key="4">
    <source>
        <dbReference type="ARBA" id="ARBA00011905"/>
    </source>
</evidence>
<evidence type="ECO:0000256" key="6">
    <source>
        <dbReference type="ARBA" id="ARBA00022603"/>
    </source>
</evidence>
<dbReference type="SUPFAM" id="SSF53335">
    <property type="entry name" value="S-adenosyl-L-methionine-dependent methyltransferases"/>
    <property type="match status" value="1"/>
</dbReference>
<dbReference type="HAMAP" id="MF_00812">
    <property type="entry name" value="Thiopur_methtran"/>
    <property type="match status" value="1"/>
</dbReference>
<dbReference type="GO" id="GO:0010038">
    <property type="term" value="P:response to metal ion"/>
    <property type="evidence" value="ECO:0007669"/>
    <property type="project" value="InterPro"/>
</dbReference>
<dbReference type="InterPro" id="IPR022474">
    <property type="entry name" value="Thiopur_S-MeTfrase_Se/Te_detox"/>
</dbReference>
<dbReference type="NCBIfam" id="NF009732">
    <property type="entry name" value="PRK13255.1"/>
    <property type="match status" value="1"/>
</dbReference>
<evidence type="ECO:0000256" key="7">
    <source>
        <dbReference type="ARBA" id="ARBA00022679"/>
    </source>
</evidence>
<reference evidence="10 11" key="2">
    <citation type="journal article" date="2022" name="Mar. Drugs">
        <title>Bioassay-Guided Fractionation Leads to the Detection of Cholic Acid Generated by the Rare Thalassomonas sp.</title>
        <authorList>
            <person name="Pheiffer F."/>
            <person name="Schneider Y.K."/>
            <person name="Hansen E.H."/>
            <person name="Andersen J.H."/>
            <person name="Isaksson J."/>
            <person name="Busche T."/>
            <person name="R C."/>
            <person name="Kalinowski J."/>
            <person name="Zyl L.V."/>
            <person name="Trindade M."/>
        </authorList>
    </citation>
    <scope>NUCLEOTIDE SEQUENCE [LARGE SCALE GENOMIC DNA]</scope>
    <source>
        <strain evidence="10 11">A5K-106</strain>
    </source>
</reference>
<feature type="binding site" evidence="9">
    <location>
        <position position="10"/>
    </location>
    <ligand>
        <name>S-adenosyl-L-methionine</name>
        <dbReference type="ChEBI" id="CHEBI:59789"/>
    </ligand>
</feature>
<feature type="binding site" evidence="9">
    <location>
        <position position="65"/>
    </location>
    <ligand>
        <name>S-adenosyl-L-methionine</name>
        <dbReference type="ChEBI" id="CHEBI:59789"/>
    </ligand>
</feature>
<dbReference type="EMBL" id="CP059735">
    <property type="protein sequence ID" value="WDE00919.1"/>
    <property type="molecule type" value="Genomic_DNA"/>
</dbReference>
<dbReference type="KEGG" id="tact:SG35_009965"/>
<dbReference type="InterPro" id="IPR025835">
    <property type="entry name" value="Thiopurine_S-MeTrfase"/>
</dbReference>
<feature type="binding site" evidence="9">
    <location>
        <position position="122"/>
    </location>
    <ligand>
        <name>S-adenosyl-L-methionine</name>
        <dbReference type="ChEBI" id="CHEBI:59789"/>
    </ligand>
</feature>
<protein>
    <recommendedName>
        <fullName evidence="4 9">Thiopurine S-methyltransferase</fullName>
        <ecNumber evidence="4 9">2.1.1.67</ecNumber>
    </recommendedName>
    <alternativeName>
        <fullName evidence="9">Thiopurine methyltransferase</fullName>
    </alternativeName>
</protein>
<comment type="subcellular location">
    <subcellularLocation>
        <location evidence="2 9">Cytoplasm</location>
    </subcellularLocation>
</comment>
<evidence type="ECO:0000256" key="3">
    <source>
        <dbReference type="ARBA" id="ARBA00008145"/>
    </source>
</evidence>
<dbReference type="PANTHER" id="PTHR10259">
    <property type="entry name" value="THIOPURINE S-METHYLTRANSFERASE"/>
    <property type="match status" value="1"/>
</dbReference>
<dbReference type="NCBIfam" id="TIGR03840">
    <property type="entry name" value="TMPT_Se_Te"/>
    <property type="match status" value="1"/>
</dbReference>
<sequence>MDKIFWHNCWERNTLGFHQQEIHPFLSRYLEKLLRDEDKHVLVPLCGKSLDMAWLAERMQVSGAELSEIACRDFFQEKDIPYQSRREGDFQLFSYDNLNLWQGDFFKLAPKLLSGVDWIYDRAALIALPEAMQQAYVDKLLSFMTEDTRILLVSVEYPSEEMPGPPFPVFEQDLRRLFAVNKKLKIEKLATLPHEDKRFAQRTFDVSSLAETLYLIRY</sequence>
<dbReference type="Gene3D" id="3.40.50.150">
    <property type="entry name" value="Vaccinia Virus protein VP39"/>
    <property type="match status" value="1"/>
</dbReference>
<dbReference type="Proteomes" id="UP000032568">
    <property type="component" value="Chromosome"/>
</dbReference>
<accession>A0AAE9YV34</accession>
<comment type="similarity">
    <text evidence="3 9">Belongs to the class I-like SAM-binding methyltransferase superfamily. TPMT family.</text>
</comment>
<dbReference type="InterPro" id="IPR008854">
    <property type="entry name" value="TPMT"/>
</dbReference>
<evidence type="ECO:0000256" key="8">
    <source>
        <dbReference type="ARBA" id="ARBA00022691"/>
    </source>
</evidence>
<name>A0AAE9YV34_9GAMM</name>
<dbReference type="GO" id="GO:0005737">
    <property type="term" value="C:cytoplasm"/>
    <property type="evidence" value="ECO:0007669"/>
    <property type="project" value="UniProtKB-SubCell"/>
</dbReference>
<comment type="catalytic activity">
    <reaction evidence="1 9">
        <text>S-adenosyl-L-methionine + a thiopurine = S-adenosyl-L-homocysteine + a thiopurine S-methylether.</text>
        <dbReference type="EC" id="2.1.1.67"/>
    </reaction>
</comment>
<keyword evidence="5 9" id="KW-0963">Cytoplasm</keyword>
<gene>
    <name evidence="9" type="primary">tpm</name>
    <name evidence="10" type="ORF">SG35_009965</name>
</gene>
<keyword evidence="11" id="KW-1185">Reference proteome</keyword>
<evidence type="ECO:0000256" key="1">
    <source>
        <dbReference type="ARBA" id="ARBA00000903"/>
    </source>
</evidence>
<evidence type="ECO:0000313" key="10">
    <source>
        <dbReference type="EMBL" id="WDE00919.1"/>
    </source>
</evidence>
<dbReference type="GO" id="GO:0008119">
    <property type="term" value="F:thiopurine S-methyltransferase activity"/>
    <property type="evidence" value="ECO:0007669"/>
    <property type="project" value="UniProtKB-UniRule"/>
</dbReference>
<evidence type="ECO:0000256" key="5">
    <source>
        <dbReference type="ARBA" id="ARBA00022490"/>
    </source>
</evidence>
<evidence type="ECO:0000256" key="2">
    <source>
        <dbReference type="ARBA" id="ARBA00004496"/>
    </source>
</evidence>
<evidence type="ECO:0000256" key="9">
    <source>
        <dbReference type="HAMAP-Rule" id="MF_00812"/>
    </source>
</evidence>
<dbReference type="PIRSF" id="PIRSF023956">
    <property type="entry name" value="Thiopurine_S-methyltransferase"/>
    <property type="match status" value="1"/>
</dbReference>
<dbReference type="EC" id="2.1.1.67" evidence="4 9"/>
<reference evidence="10 11" key="1">
    <citation type="journal article" date="2015" name="Genome Announc.">
        <title>Draft Genome Sequences of Marine Isolates of Thalassomonas viridans and Thalassomonas actiniarum.</title>
        <authorList>
            <person name="Olonade I."/>
            <person name="van Zyl L.J."/>
            <person name="Trindade M."/>
        </authorList>
    </citation>
    <scope>NUCLEOTIDE SEQUENCE [LARGE SCALE GENOMIC DNA]</scope>
    <source>
        <strain evidence="10 11">A5K-106</strain>
    </source>
</reference>
<feature type="binding site" evidence="9">
    <location>
        <position position="45"/>
    </location>
    <ligand>
        <name>S-adenosyl-L-methionine</name>
        <dbReference type="ChEBI" id="CHEBI:59789"/>
    </ligand>
</feature>
<dbReference type="AlphaFoldDB" id="A0AAE9YV34"/>
<organism evidence="10 11">
    <name type="scientific">Thalassomonas actiniarum</name>
    <dbReference type="NCBI Taxonomy" id="485447"/>
    <lineage>
        <taxon>Bacteria</taxon>
        <taxon>Pseudomonadati</taxon>
        <taxon>Pseudomonadota</taxon>
        <taxon>Gammaproteobacteria</taxon>
        <taxon>Alteromonadales</taxon>
        <taxon>Colwelliaceae</taxon>
        <taxon>Thalassomonas</taxon>
    </lineage>
</organism>
<dbReference type="GO" id="GO:0032259">
    <property type="term" value="P:methylation"/>
    <property type="evidence" value="ECO:0007669"/>
    <property type="project" value="UniProtKB-KW"/>
</dbReference>